<proteinExistence type="predicted"/>
<protein>
    <submittedName>
        <fullName evidence="1">Sarcosine oxidase subunit gamma</fullName>
    </submittedName>
</protein>
<name>A0A0H4I8I0_9GAMM</name>
<dbReference type="STRING" id="330734.ABA45_02050"/>
<evidence type="ECO:0000313" key="2">
    <source>
        <dbReference type="Proteomes" id="UP000036406"/>
    </source>
</evidence>
<dbReference type="InterPro" id="IPR027266">
    <property type="entry name" value="TrmE/GcvT-like"/>
</dbReference>
<dbReference type="KEGG" id="mpq:ABA45_02050"/>
<sequence length="214" mass="23150">MSKVAIFEQRPADTIAAESPLHYSLHRHAVSAQGVDSKKGSAVAMAERAFLGHLIVRGSADVLRTAIKKVVGITLPETACGLNVEGGKSIQWLSPDEWLVILPPGEEFATENALRQTLGSNAYAVVNVSGGQTVLTLSGPSAHEVLMKSTPCDVHPHAFPVGRGVSTVFAKTTVLLRRPDAEHWELVIRRSFADYLYRWLLGAGEEYGITTKHT</sequence>
<evidence type="ECO:0000313" key="1">
    <source>
        <dbReference type="EMBL" id="AKO51357.1"/>
    </source>
</evidence>
<reference evidence="1 2" key="1">
    <citation type="submission" date="2015-05" db="EMBL/GenBank/DDBJ databases">
        <title>Complete genome of Marinobacter psychrophilus strain 20041T isolated from sea-ice of the Canadian Basin.</title>
        <authorList>
            <person name="Song L."/>
            <person name="Ren L."/>
            <person name="Yu Y."/>
            <person name="Wang X."/>
        </authorList>
    </citation>
    <scope>NUCLEOTIDE SEQUENCE [LARGE SCALE GENOMIC DNA]</scope>
    <source>
        <strain evidence="1 2">20041</strain>
    </source>
</reference>
<dbReference type="InterPro" id="IPR006280">
    <property type="entry name" value="SoxG_het"/>
</dbReference>
<dbReference type="InterPro" id="IPR007375">
    <property type="entry name" value="SoxG"/>
</dbReference>
<dbReference type="Pfam" id="PF04268">
    <property type="entry name" value="SoxG"/>
    <property type="match status" value="1"/>
</dbReference>
<dbReference type="NCBIfam" id="TIGR01375">
    <property type="entry name" value="soxG"/>
    <property type="match status" value="1"/>
</dbReference>
<dbReference type="Proteomes" id="UP000036406">
    <property type="component" value="Chromosome"/>
</dbReference>
<dbReference type="Gene3D" id="3.30.70.1520">
    <property type="entry name" value="Heterotetrameric sarcosine oxidase"/>
    <property type="match status" value="1"/>
</dbReference>
<dbReference type="AlphaFoldDB" id="A0A0H4I8I0"/>
<dbReference type="EMBL" id="CP011494">
    <property type="protein sequence ID" value="AKO51357.1"/>
    <property type="molecule type" value="Genomic_DNA"/>
</dbReference>
<organism evidence="1 2">
    <name type="scientific">Marinobacter psychrophilus</name>
    <dbReference type="NCBI Taxonomy" id="330734"/>
    <lineage>
        <taxon>Bacteria</taxon>
        <taxon>Pseudomonadati</taxon>
        <taxon>Pseudomonadota</taxon>
        <taxon>Gammaproteobacteria</taxon>
        <taxon>Pseudomonadales</taxon>
        <taxon>Marinobacteraceae</taxon>
        <taxon>Marinobacter</taxon>
    </lineage>
</organism>
<dbReference type="GO" id="GO:0008115">
    <property type="term" value="F:sarcosine oxidase activity"/>
    <property type="evidence" value="ECO:0007669"/>
    <property type="project" value="InterPro"/>
</dbReference>
<dbReference type="RefSeq" id="WP_048384086.1">
    <property type="nucleotide sequence ID" value="NZ_CP011494.1"/>
</dbReference>
<gene>
    <name evidence="1" type="ORF">ABA45_02050</name>
</gene>
<accession>A0A0H4I8I0</accession>
<dbReference type="GO" id="GO:1901053">
    <property type="term" value="P:sarcosine catabolic process"/>
    <property type="evidence" value="ECO:0007669"/>
    <property type="project" value="InterPro"/>
</dbReference>
<keyword evidence="2" id="KW-1185">Reference proteome</keyword>
<dbReference type="Gene3D" id="3.30.1360.120">
    <property type="entry name" value="Probable tRNA modification gtpase trme, domain 1"/>
    <property type="match status" value="1"/>
</dbReference>
<dbReference type="PATRIC" id="fig|330734.3.peg.454"/>
<dbReference type="SUPFAM" id="SSF103025">
    <property type="entry name" value="Folate-binding domain"/>
    <property type="match status" value="1"/>
</dbReference>